<dbReference type="Proteomes" id="UP000594260">
    <property type="component" value="Unplaced"/>
</dbReference>
<protein>
    <submittedName>
        <fullName evidence="2">Uncharacterized protein</fullName>
    </submittedName>
</protein>
<evidence type="ECO:0000313" key="3">
    <source>
        <dbReference type="Proteomes" id="UP000594260"/>
    </source>
</evidence>
<evidence type="ECO:0000313" key="2">
    <source>
        <dbReference type="EnsemblMetazoa" id="XP_022650063"/>
    </source>
</evidence>
<sequence>MTTPIRLENEQLGSAHFDAIREQDEARALEDVRQKERELEQEAVHAFDDLLEHSQSSDTSSYYKPPTSQFEVNHREELYNQCQKELEDSRKENIRLVTELSILRREFAQLAKDKSTLEDELQKVQTRVSLLEQENGELSDSQNVHRVKDQYEAVIEKLNASHKREKTDIIQQLNKYKEEAQLARNHICVSQEIREEKCKLEQELRTLRTTVDSLHQKELELQLKVTEQSILLREKEHSASLWDSGNDAIMKICQLANISPAVDIVGKSEDKYILLLDACCDRFRAFRDGLSQKTLELEQAKRKCDELRVCIGALEKENHVLKEKLEHNNSDTESQSETAKLGHLKAAQVARVAAEQLESHNLQLKLQVQTLEEQKSKLQLELKNLINVDAKHKAEIAELMNETRQLAIECQRAREDATEARRLEEMAKDFMENEKEFARKEANAMATARLEEEVRRMESQLAREKEAASEAIARQLRAECVRQLQERLTKMELQKDEELQRVLDTERKSAQSKADELHEKLKSQVEDMRLEDEARVGEVAEMQKKMTNLQAAVKKAKLLLVKTETEKQTTMESHQKIESENRNLQAKLDASSLTLSAMQKRCEKLEAALHVLGPRDQELPGGSGDTVMQDTCAKLSTELNDCRKRLLDAEKENTKLHGQLRHRRSTIEKVRDQLVSIKEQGHRYVAERRYFVQIIDKLEDEVAAWKRRETDVRVALEGVTDKVIETLVARHEFIPCKVNVFGIATS</sequence>
<evidence type="ECO:0000256" key="1">
    <source>
        <dbReference type="SAM" id="Coils"/>
    </source>
</evidence>
<reference evidence="2" key="1">
    <citation type="submission" date="2021-01" db="UniProtKB">
        <authorList>
            <consortium name="EnsemblMetazoa"/>
        </authorList>
    </citation>
    <scope>IDENTIFICATION</scope>
</reference>
<dbReference type="AlphaFoldDB" id="A0A7M7JCV1"/>
<feature type="coiled-coil region" evidence="1">
    <location>
        <begin position="22"/>
        <end position="179"/>
    </location>
</feature>
<organism evidence="2 3">
    <name type="scientific">Varroa destructor</name>
    <name type="common">Honeybee mite</name>
    <dbReference type="NCBI Taxonomy" id="109461"/>
    <lineage>
        <taxon>Eukaryota</taxon>
        <taxon>Metazoa</taxon>
        <taxon>Ecdysozoa</taxon>
        <taxon>Arthropoda</taxon>
        <taxon>Chelicerata</taxon>
        <taxon>Arachnida</taxon>
        <taxon>Acari</taxon>
        <taxon>Parasitiformes</taxon>
        <taxon>Mesostigmata</taxon>
        <taxon>Gamasina</taxon>
        <taxon>Dermanyssoidea</taxon>
        <taxon>Varroidae</taxon>
        <taxon>Varroa</taxon>
    </lineage>
</organism>
<dbReference type="RefSeq" id="XP_022650063.1">
    <property type="nucleotide sequence ID" value="XM_022794328.1"/>
</dbReference>
<dbReference type="GeneID" id="111245675"/>
<feature type="coiled-coil region" evidence="1">
    <location>
        <begin position="447"/>
        <end position="608"/>
    </location>
</feature>
<feature type="coiled-coil region" evidence="1">
    <location>
        <begin position="354"/>
        <end position="416"/>
    </location>
</feature>
<keyword evidence="3" id="KW-1185">Reference proteome</keyword>
<name>A0A7M7JCV1_VARDE</name>
<keyword evidence="1" id="KW-0175">Coiled coil</keyword>
<dbReference type="EnsemblMetazoa" id="XM_022794328">
    <property type="protein sequence ID" value="XP_022650063"/>
    <property type="gene ID" value="LOC111245675"/>
</dbReference>
<accession>A0A7M7JCV1</accession>
<proteinExistence type="predicted"/>